<dbReference type="Pfam" id="PF03061">
    <property type="entry name" value="4HBT"/>
    <property type="match status" value="1"/>
</dbReference>
<keyword evidence="2" id="KW-0378">Hydrolase</keyword>
<dbReference type="OrthoDB" id="2139465at2"/>
<dbReference type="Gene3D" id="3.10.129.10">
    <property type="entry name" value="Hotdog Thioesterase"/>
    <property type="match status" value="1"/>
</dbReference>
<accession>A0A366XWF8</accession>
<evidence type="ECO:0000256" key="1">
    <source>
        <dbReference type="ARBA" id="ARBA00008324"/>
    </source>
</evidence>
<evidence type="ECO:0000313" key="5">
    <source>
        <dbReference type="Proteomes" id="UP000253314"/>
    </source>
</evidence>
<comment type="similarity">
    <text evidence="1">Belongs to the thioesterase PaaI family.</text>
</comment>
<keyword evidence="5" id="KW-1185">Reference proteome</keyword>
<sequence length="175" mass="19475">MQNHLLKEKTAAKFKEFLTKATDEELILTEKILNGLQQKQQNHYVTYLDALCQMTSQISDDSYEVIIPIQPLIYNKLDIVHGGITATLADTAMGSYISKLLPENKSGVTTELKINYLAPGKGKFLKCTAAIIHKGKQLWVAEAKIYNDSGKLAAVATGSFYIVTRTDYSKNTKND</sequence>
<evidence type="ECO:0000313" key="4">
    <source>
        <dbReference type="EMBL" id="RBW70237.1"/>
    </source>
</evidence>
<protein>
    <submittedName>
        <fullName evidence="4">PaaI family thioesterase</fullName>
    </submittedName>
</protein>
<dbReference type="PANTHER" id="PTHR21660:SF1">
    <property type="entry name" value="ACYL-COENZYME A THIOESTERASE 13"/>
    <property type="match status" value="1"/>
</dbReference>
<dbReference type="CDD" id="cd03443">
    <property type="entry name" value="PaaI_thioesterase"/>
    <property type="match status" value="1"/>
</dbReference>
<organism evidence="4 5">
    <name type="scientific">Bacillus taeanensis</name>
    <dbReference type="NCBI Taxonomy" id="273032"/>
    <lineage>
        <taxon>Bacteria</taxon>
        <taxon>Bacillati</taxon>
        <taxon>Bacillota</taxon>
        <taxon>Bacilli</taxon>
        <taxon>Bacillales</taxon>
        <taxon>Bacillaceae</taxon>
        <taxon>Bacillus</taxon>
    </lineage>
</organism>
<dbReference type="InterPro" id="IPR006683">
    <property type="entry name" value="Thioestr_dom"/>
</dbReference>
<dbReference type="EMBL" id="QOCW01000005">
    <property type="protein sequence ID" value="RBW70237.1"/>
    <property type="molecule type" value="Genomic_DNA"/>
</dbReference>
<dbReference type="Proteomes" id="UP000253314">
    <property type="component" value="Unassembled WGS sequence"/>
</dbReference>
<dbReference type="SUPFAM" id="SSF54637">
    <property type="entry name" value="Thioesterase/thiol ester dehydrase-isomerase"/>
    <property type="match status" value="1"/>
</dbReference>
<feature type="domain" description="Thioesterase" evidence="3">
    <location>
        <begin position="79"/>
        <end position="153"/>
    </location>
</feature>
<evidence type="ECO:0000256" key="2">
    <source>
        <dbReference type="ARBA" id="ARBA00022801"/>
    </source>
</evidence>
<reference evidence="4 5" key="1">
    <citation type="submission" date="2018-07" db="EMBL/GenBank/DDBJ databases">
        <title>Lottiidibacillus patelloidae gen. nov., sp. nov., isolated from the intestinal tract of a marine limpet and the reclassification of B. taeanensis BH030017T, B. algicola KMM 3737T and B. hwajinpoensis SW-72T as genus Lottiidibacillus.</title>
        <authorList>
            <person name="Liu R."/>
            <person name="Huang Z."/>
        </authorList>
    </citation>
    <scope>NUCLEOTIDE SEQUENCE [LARGE SCALE GENOMIC DNA]</scope>
    <source>
        <strain evidence="4 5">BH030017</strain>
    </source>
</reference>
<dbReference type="InterPro" id="IPR003736">
    <property type="entry name" value="PAAI_dom"/>
</dbReference>
<name>A0A366XWF8_9BACI</name>
<dbReference type="GO" id="GO:0047617">
    <property type="term" value="F:fatty acyl-CoA hydrolase activity"/>
    <property type="evidence" value="ECO:0007669"/>
    <property type="project" value="InterPro"/>
</dbReference>
<dbReference type="PANTHER" id="PTHR21660">
    <property type="entry name" value="THIOESTERASE SUPERFAMILY MEMBER-RELATED"/>
    <property type="match status" value="1"/>
</dbReference>
<evidence type="ECO:0000259" key="3">
    <source>
        <dbReference type="Pfam" id="PF03061"/>
    </source>
</evidence>
<comment type="caution">
    <text evidence="4">The sequence shown here is derived from an EMBL/GenBank/DDBJ whole genome shotgun (WGS) entry which is preliminary data.</text>
</comment>
<proteinExistence type="inferred from homology"/>
<dbReference type="RefSeq" id="WP_113805142.1">
    <property type="nucleotide sequence ID" value="NZ_QOCW01000005.1"/>
</dbReference>
<dbReference type="AlphaFoldDB" id="A0A366XWF8"/>
<dbReference type="InterPro" id="IPR029069">
    <property type="entry name" value="HotDog_dom_sf"/>
</dbReference>
<dbReference type="InterPro" id="IPR039298">
    <property type="entry name" value="ACOT13"/>
</dbReference>
<dbReference type="NCBIfam" id="TIGR00369">
    <property type="entry name" value="unchar_dom_1"/>
    <property type="match status" value="1"/>
</dbReference>
<gene>
    <name evidence="4" type="ORF">DS031_06600</name>
</gene>